<keyword evidence="2" id="KW-1133">Transmembrane helix</keyword>
<dbReference type="OrthoDB" id="409543at2759"/>
<dbReference type="PANTHER" id="PTHR46830">
    <property type="entry name" value="TRANSFERASE, PUTATIVE-RELATED"/>
    <property type="match status" value="1"/>
</dbReference>
<dbReference type="GO" id="GO:1901135">
    <property type="term" value="P:carbohydrate derivative metabolic process"/>
    <property type="evidence" value="ECO:0007669"/>
    <property type="project" value="UniProtKB-ARBA"/>
</dbReference>
<dbReference type="EMBL" id="CABFNO020001273">
    <property type="protein sequence ID" value="CAG9976162.1"/>
    <property type="molecule type" value="Genomic_DNA"/>
</dbReference>
<dbReference type="Gene3D" id="3.90.550.20">
    <property type="match status" value="1"/>
</dbReference>
<dbReference type="PANTHER" id="PTHR46830:SF2">
    <property type="entry name" value="ALPHA-1,4-N-ACETYLGLUCOSAMINYLTRANSFERASE"/>
    <property type="match status" value="1"/>
</dbReference>
<gene>
    <name evidence="3" type="ORF">CBYS24578_00014082</name>
</gene>
<organism evidence="3 4">
    <name type="scientific">Clonostachys byssicola</name>
    <dbReference type="NCBI Taxonomy" id="160290"/>
    <lineage>
        <taxon>Eukaryota</taxon>
        <taxon>Fungi</taxon>
        <taxon>Dikarya</taxon>
        <taxon>Ascomycota</taxon>
        <taxon>Pezizomycotina</taxon>
        <taxon>Sordariomycetes</taxon>
        <taxon>Hypocreomycetidae</taxon>
        <taxon>Hypocreales</taxon>
        <taxon>Bionectriaceae</taxon>
        <taxon>Clonostachys</taxon>
    </lineage>
</organism>
<feature type="transmembrane region" description="Helical" evidence="2">
    <location>
        <begin position="23"/>
        <end position="42"/>
    </location>
</feature>
<keyword evidence="2" id="KW-0472">Membrane</keyword>
<keyword evidence="2" id="KW-0812">Transmembrane</keyword>
<dbReference type="Proteomes" id="UP000754883">
    <property type="component" value="Unassembled WGS sequence"/>
</dbReference>
<sequence>MHLPLGEPKAVSRFQIFSRKHRIIVCIAILFLLSTIIFYLPFERRSYLKHLLLPPTRYTRCNLEEPSALTCNATLAAKHEPIPNIAHYVFILRDPSGDFSFQFSHFLSIYSAYHLWRPDKIYLHTNVAPDSEPIARAKSGSTGKWNQLIFNIPNLIINNITVPTHAWNGVEISGLEHKSDFVRVKAVHDFGGTYVDFDVFPLRDLKPLRERGFAAVGGRQEGGELNSGTFMGVAGSRALAEWMEEMYRVYDGGWTTHSNAALTRIGNRLAVEQPCEMLALNQAAFAPGSWLDHDIANLFHTHEGAPIIPPGGNSSMRQGVPLEEEDIPEDFDADKSLMPSWARDFSCTYLLHAFSGNKARHGVTHNNIDPRYALDLRSNFARAVYPIAKLLFDKKVITLDDTDLGK</sequence>
<evidence type="ECO:0008006" key="5">
    <source>
        <dbReference type="Google" id="ProtNLM"/>
    </source>
</evidence>
<protein>
    <recommendedName>
        <fullName evidence="5">Glycosyl transferase</fullName>
    </recommendedName>
</protein>
<reference evidence="3 4" key="2">
    <citation type="submission" date="2021-10" db="EMBL/GenBank/DDBJ databases">
        <authorList>
            <person name="Piombo E."/>
        </authorList>
    </citation>
    <scope>NUCLEOTIDE SEQUENCE [LARGE SCALE GENOMIC DNA]</scope>
</reference>
<dbReference type="InterPro" id="IPR007577">
    <property type="entry name" value="GlycoTrfase_DXD_sugar-bd_CS"/>
</dbReference>
<evidence type="ECO:0000256" key="1">
    <source>
        <dbReference type="ARBA" id="ARBA00009003"/>
    </source>
</evidence>
<proteinExistence type="inferred from homology"/>
<comment type="caution">
    <text evidence="3">The sequence shown here is derived from an EMBL/GenBank/DDBJ whole genome shotgun (WGS) entry which is preliminary data.</text>
</comment>
<dbReference type="InterPro" id="IPR029044">
    <property type="entry name" value="Nucleotide-diphossugar_trans"/>
</dbReference>
<dbReference type="AlphaFoldDB" id="A0A9N9U2L9"/>
<evidence type="ECO:0000256" key="2">
    <source>
        <dbReference type="SAM" id="Phobius"/>
    </source>
</evidence>
<comment type="similarity">
    <text evidence="1">Belongs to the glycosyltransferase 32 family.</text>
</comment>
<dbReference type="Pfam" id="PF04488">
    <property type="entry name" value="Gly_transf_sug"/>
    <property type="match status" value="1"/>
</dbReference>
<evidence type="ECO:0000313" key="3">
    <source>
        <dbReference type="EMBL" id="CAG9976162.1"/>
    </source>
</evidence>
<dbReference type="SUPFAM" id="SSF53448">
    <property type="entry name" value="Nucleotide-diphospho-sugar transferases"/>
    <property type="match status" value="1"/>
</dbReference>
<name>A0A9N9U2L9_9HYPO</name>
<accession>A0A9N9U2L9</accession>
<keyword evidence="4" id="KW-1185">Reference proteome</keyword>
<evidence type="ECO:0000313" key="4">
    <source>
        <dbReference type="Proteomes" id="UP000754883"/>
    </source>
</evidence>
<reference evidence="4" key="1">
    <citation type="submission" date="2019-06" db="EMBL/GenBank/DDBJ databases">
        <authorList>
            <person name="Broberg M."/>
        </authorList>
    </citation>
    <scope>NUCLEOTIDE SEQUENCE [LARGE SCALE GENOMIC DNA]</scope>
</reference>